<evidence type="ECO:0000256" key="4">
    <source>
        <dbReference type="ARBA" id="ARBA00005139"/>
    </source>
</evidence>
<reference evidence="18 19" key="1">
    <citation type="journal article" date="2011" name="J. Bacteriol.">
        <title>Draft genome sequence of the anoxygenic filamentous phototrophic bacterium Oscillochloris trichoides subsp. DG-6.</title>
        <authorList>
            <person name="Kuznetsov B.B."/>
            <person name="Ivanovsky R.N."/>
            <person name="Keppen O.I."/>
            <person name="Sukhacheva M.V."/>
            <person name="Bumazhkin B.K."/>
            <person name="Patutina E.O."/>
            <person name="Beletsky A.V."/>
            <person name="Mardanov A.V."/>
            <person name="Baslerov R.V."/>
            <person name="Panteleeva A.N."/>
            <person name="Kolganova T.V."/>
            <person name="Ravin N.V."/>
            <person name="Skryabin K.G."/>
        </authorList>
    </citation>
    <scope>NUCLEOTIDE SEQUENCE [LARGE SCALE GENOMIC DNA]</scope>
    <source>
        <strain evidence="18 19">DG-6</strain>
    </source>
</reference>
<comment type="pathway">
    <text evidence="4 16">Amino-acid biosynthesis; L-threonine biosynthesis; L-threonine from L-aspartate: step 1/5.</text>
</comment>
<keyword evidence="10 14" id="KW-0067">ATP-binding</keyword>
<feature type="domain" description="ACT" evidence="17">
    <location>
        <begin position="325"/>
        <end position="397"/>
    </location>
</feature>
<dbReference type="GO" id="GO:0019877">
    <property type="term" value="P:diaminopimelate biosynthetic process"/>
    <property type="evidence" value="ECO:0007669"/>
    <property type="project" value="UniProtKB-KW"/>
</dbReference>
<dbReference type="UniPathway" id="UPA00034">
    <property type="reaction ID" value="UER00015"/>
</dbReference>
<feature type="domain" description="ACT" evidence="17">
    <location>
        <begin position="406"/>
        <end position="466"/>
    </location>
</feature>
<evidence type="ECO:0000259" key="17">
    <source>
        <dbReference type="PROSITE" id="PS51671"/>
    </source>
</evidence>
<evidence type="ECO:0000256" key="9">
    <source>
        <dbReference type="ARBA" id="ARBA00022777"/>
    </source>
</evidence>
<keyword evidence="6 16" id="KW-0028">Amino-acid biosynthesis</keyword>
<keyword evidence="19" id="KW-1185">Reference proteome</keyword>
<dbReference type="Pfam" id="PF22468">
    <property type="entry name" value="ACT_9"/>
    <property type="match status" value="2"/>
</dbReference>
<dbReference type="EC" id="2.7.2.4" evidence="15"/>
<keyword evidence="9 15" id="KW-0418">Kinase</keyword>
<accession>E1IBP2</accession>
<dbReference type="Proteomes" id="UP000054010">
    <property type="component" value="Unassembled WGS sequence"/>
</dbReference>
<evidence type="ECO:0000313" key="19">
    <source>
        <dbReference type="Proteomes" id="UP000054010"/>
    </source>
</evidence>
<dbReference type="GO" id="GO:0004072">
    <property type="term" value="F:aspartate kinase activity"/>
    <property type="evidence" value="ECO:0007669"/>
    <property type="project" value="UniProtKB-EC"/>
</dbReference>
<dbReference type="GO" id="GO:0009089">
    <property type="term" value="P:lysine biosynthetic process via diaminopimelate"/>
    <property type="evidence" value="ECO:0007669"/>
    <property type="project" value="UniProtKB-UniPathway"/>
</dbReference>
<dbReference type="InterPro" id="IPR002912">
    <property type="entry name" value="ACT_dom"/>
</dbReference>
<comment type="catalytic activity">
    <reaction evidence="13 15">
        <text>L-aspartate + ATP = 4-phospho-L-aspartate + ADP</text>
        <dbReference type="Rhea" id="RHEA:23776"/>
        <dbReference type="ChEBI" id="CHEBI:29991"/>
        <dbReference type="ChEBI" id="CHEBI:30616"/>
        <dbReference type="ChEBI" id="CHEBI:57535"/>
        <dbReference type="ChEBI" id="CHEBI:456216"/>
        <dbReference type="EC" id="2.7.2.4"/>
    </reaction>
</comment>
<dbReference type="GO" id="GO:0009088">
    <property type="term" value="P:threonine biosynthetic process"/>
    <property type="evidence" value="ECO:0007669"/>
    <property type="project" value="UniProtKB-UniPathway"/>
</dbReference>
<evidence type="ECO:0000313" key="18">
    <source>
        <dbReference type="EMBL" id="EFO81461.1"/>
    </source>
</evidence>
<dbReference type="PIRSF" id="PIRSF000726">
    <property type="entry name" value="Asp_kin"/>
    <property type="match status" value="1"/>
</dbReference>
<evidence type="ECO:0000256" key="11">
    <source>
        <dbReference type="ARBA" id="ARBA00022915"/>
    </source>
</evidence>
<evidence type="ECO:0000256" key="14">
    <source>
        <dbReference type="PIRSR" id="PIRSR000726-1"/>
    </source>
</evidence>
<keyword evidence="12" id="KW-0457">Lysine biosynthesis</keyword>
<dbReference type="InterPro" id="IPR036393">
    <property type="entry name" value="AceGlu_kinase-like_sf"/>
</dbReference>
<keyword evidence="8 14" id="KW-0547">Nucleotide-binding</keyword>
<dbReference type="Pfam" id="PF00696">
    <property type="entry name" value="AA_kinase"/>
    <property type="match status" value="1"/>
</dbReference>
<evidence type="ECO:0000256" key="2">
    <source>
        <dbReference type="ARBA" id="ARBA00004766"/>
    </source>
</evidence>
<evidence type="ECO:0000256" key="8">
    <source>
        <dbReference type="ARBA" id="ARBA00022741"/>
    </source>
</evidence>
<dbReference type="SUPFAM" id="SSF53633">
    <property type="entry name" value="Carbamate kinase-like"/>
    <property type="match status" value="1"/>
</dbReference>
<dbReference type="Gene3D" id="3.40.1160.10">
    <property type="entry name" value="Acetylglutamate kinase-like"/>
    <property type="match status" value="1"/>
</dbReference>
<dbReference type="InterPro" id="IPR001341">
    <property type="entry name" value="Asp_kinase"/>
</dbReference>
<evidence type="ECO:0000256" key="13">
    <source>
        <dbReference type="ARBA" id="ARBA00047872"/>
    </source>
</evidence>
<dbReference type="AlphaFoldDB" id="E1IBP2"/>
<gene>
    <name evidence="18" type="ORF">OSCT_0743</name>
</gene>
<dbReference type="NCBIfam" id="TIGR00657">
    <property type="entry name" value="asp_kinases"/>
    <property type="match status" value="1"/>
</dbReference>
<dbReference type="InterPro" id="IPR005260">
    <property type="entry name" value="Asp_kin_monofn"/>
</dbReference>
<dbReference type="GO" id="GO:0005524">
    <property type="term" value="F:ATP binding"/>
    <property type="evidence" value="ECO:0007669"/>
    <property type="project" value="UniProtKB-KW"/>
</dbReference>
<evidence type="ECO:0000256" key="6">
    <source>
        <dbReference type="ARBA" id="ARBA00022605"/>
    </source>
</evidence>
<feature type="binding site" evidence="14">
    <location>
        <position position="49"/>
    </location>
    <ligand>
        <name>substrate</name>
    </ligand>
</feature>
<dbReference type="STRING" id="765420.OSCT_0743"/>
<dbReference type="PANTHER" id="PTHR21499:SF3">
    <property type="entry name" value="ASPARTOKINASE"/>
    <property type="match status" value="1"/>
</dbReference>
<dbReference type="InterPro" id="IPR045865">
    <property type="entry name" value="ACT-like_dom_sf"/>
</dbReference>
<name>E1IBP2_9CHLR</name>
<evidence type="ECO:0000256" key="16">
    <source>
        <dbReference type="RuleBase" id="RU004249"/>
    </source>
</evidence>
<dbReference type="SUPFAM" id="SSF55021">
    <property type="entry name" value="ACT-like"/>
    <property type="match status" value="2"/>
</dbReference>
<dbReference type="CDD" id="cd04924">
    <property type="entry name" value="ACT_AK-Arch_2"/>
    <property type="match status" value="1"/>
</dbReference>
<feature type="binding site" evidence="14">
    <location>
        <position position="131"/>
    </location>
    <ligand>
        <name>substrate</name>
    </ligand>
</feature>
<dbReference type="EMBL" id="ADVR01000012">
    <property type="protein sequence ID" value="EFO81461.1"/>
    <property type="molecule type" value="Genomic_DNA"/>
</dbReference>
<evidence type="ECO:0000256" key="15">
    <source>
        <dbReference type="RuleBase" id="RU003448"/>
    </source>
</evidence>
<dbReference type="UniPathway" id="UPA00050">
    <property type="reaction ID" value="UER00461"/>
</dbReference>
<evidence type="ECO:0000256" key="10">
    <source>
        <dbReference type="ARBA" id="ARBA00022840"/>
    </source>
</evidence>
<organism evidence="18 19">
    <name type="scientific">Oscillochloris trichoides DG-6</name>
    <dbReference type="NCBI Taxonomy" id="765420"/>
    <lineage>
        <taxon>Bacteria</taxon>
        <taxon>Bacillati</taxon>
        <taxon>Chloroflexota</taxon>
        <taxon>Chloroflexia</taxon>
        <taxon>Chloroflexales</taxon>
        <taxon>Chloroflexineae</taxon>
        <taxon>Oscillochloridaceae</taxon>
        <taxon>Oscillochloris</taxon>
    </lineage>
</organism>
<dbReference type="Gene3D" id="3.30.2130.10">
    <property type="entry name" value="VC0802-like"/>
    <property type="match status" value="1"/>
</dbReference>
<dbReference type="InterPro" id="IPR018042">
    <property type="entry name" value="Aspartate_kinase_CS"/>
</dbReference>
<comment type="caution">
    <text evidence="18">The sequence shown here is derived from an EMBL/GenBank/DDBJ whole genome shotgun (WGS) entry which is preliminary data.</text>
</comment>
<evidence type="ECO:0000256" key="12">
    <source>
        <dbReference type="ARBA" id="ARBA00023154"/>
    </source>
</evidence>
<dbReference type="GO" id="GO:0005829">
    <property type="term" value="C:cytosol"/>
    <property type="evidence" value="ECO:0007669"/>
    <property type="project" value="TreeGrafter"/>
</dbReference>
<dbReference type="OrthoDB" id="9799110at2"/>
<protein>
    <recommendedName>
        <fullName evidence="15">Aspartokinase</fullName>
        <ecNumber evidence="15">2.7.2.4</ecNumber>
    </recommendedName>
</protein>
<keyword evidence="11" id="KW-0220">Diaminopimelate biosynthesis</keyword>
<dbReference type="PROSITE" id="PS00324">
    <property type="entry name" value="ASPARTOKINASE"/>
    <property type="match status" value="1"/>
</dbReference>
<dbReference type="PANTHER" id="PTHR21499">
    <property type="entry name" value="ASPARTATE KINASE"/>
    <property type="match status" value="1"/>
</dbReference>
<dbReference type="InterPro" id="IPR054352">
    <property type="entry name" value="ACT_Aspartokinase"/>
</dbReference>
<comment type="pathway">
    <text evidence="3 16">Amino-acid biosynthesis; L-methionine biosynthesis via de novo pathway; L-homoserine from L-aspartate: step 1/3.</text>
</comment>
<evidence type="ECO:0000256" key="1">
    <source>
        <dbReference type="ARBA" id="ARBA00003121"/>
    </source>
</evidence>
<dbReference type="Gene3D" id="3.30.70.260">
    <property type="match status" value="1"/>
</dbReference>
<evidence type="ECO:0000256" key="7">
    <source>
        <dbReference type="ARBA" id="ARBA00022679"/>
    </source>
</evidence>
<dbReference type="UniPathway" id="UPA00051">
    <property type="reaction ID" value="UER00462"/>
</dbReference>
<sequence>MRVVMKFGGTSVGSADAIRQVAAIVKESRQNHEVVVVVSAMNAPDLRTTDTLIAAAHAAAQGEGDATAHVAPRLLDLHMRAAAELAPPDACAALETEIRTMLDYLSDLSRSIAVLGELTPRALDLFSGLGERLNARLIAAALRAAGVPAEAIDATELIITDDRYGAASPIMDETTARSRKRLLPLLEAGVVPVVTGFIGATRTGVPTTLGRGGSDYSCSILGACLDANEVWFWKEVDGVLTANPKVVPEARSLRVLSYSEMAELAYYGANVLHPKTVLPLVQRNIPIRIRNTFNPSHPGTLIGEGRGDRTARAVTAIKEVSMITVGGPGMLGLAGVAARIFIAVARAKANILLISQASSEQSVCFAVPLAEAPAAVAELRKELENEFSAHDVEHIDVKDSVMIIAVVGSGMRGTPGIAGQVFGAMGEAKINVIAIAQGSTENNISLVVSAADGDEAVRAIHRSFAL</sequence>
<comment type="similarity">
    <text evidence="5 15">Belongs to the aspartokinase family.</text>
</comment>
<evidence type="ECO:0000256" key="5">
    <source>
        <dbReference type="ARBA" id="ARBA00010122"/>
    </source>
</evidence>
<evidence type="ECO:0000256" key="3">
    <source>
        <dbReference type="ARBA" id="ARBA00004986"/>
    </source>
</evidence>
<keyword evidence="7 15" id="KW-0808">Transferase</keyword>
<dbReference type="PROSITE" id="PS51671">
    <property type="entry name" value="ACT"/>
    <property type="match status" value="2"/>
</dbReference>
<comment type="function">
    <text evidence="1">Catalyzes the phosphorylation of the beta-carboxyl group of aspartic acid with ATP to yield 4-phospho-L-aspartate, which is involved in the branched biosynthetic pathway leading to the biosynthesis of amino acids threonine, isoleucine and methionine.</text>
</comment>
<dbReference type="InterPro" id="IPR001048">
    <property type="entry name" value="Asp/Glu/Uridylate_kinase"/>
</dbReference>
<comment type="pathway">
    <text evidence="2 16">Amino-acid biosynthesis; L-lysine biosynthesis via DAP pathway; (S)-tetrahydrodipicolinate from L-aspartate: step 1/4.</text>
</comment>
<dbReference type="FunFam" id="3.30.2130.10:FF:000001">
    <property type="entry name" value="Bifunctional aspartokinase/homoserine dehydrogenase"/>
    <property type="match status" value="1"/>
</dbReference>
<dbReference type="GO" id="GO:0009090">
    <property type="term" value="P:homoserine biosynthetic process"/>
    <property type="evidence" value="ECO:0007669"/>
    <property type="project" value="TreeGrafter"/>
</dbReference>
<dbReference type="CDD" id="cd04921">
    <property type="entry name" value="ACT_AKi-HSDH-ThrA-like_1"/>
    <property type="match status" value="1"/>
</dbReference>
<proteinExistence type="inferred from homology"/>
<dbReference type="HOGENOM" id="CLU_009116_6_0_0"/>
<feature type="binding site" evidence="14">
    <location>
        <begin position="6"/>
        <end position="9"/>
    </location>
    <ligand>
        <name>ATP</name>
        <dbReference type="ChEBI" id="CHEBI:30616"/>
    </ligand>
</feature>
<dbReference type="eggNOG" id="COG0527">
    <property type="taxonomic scope" value="Bacteria"/>
</dbReference>